<dbReference type="InterPro" id="IPR003615">
    <property type="entry name" value="HNH_nuc"/>
</dbReference>
<dbReference type="Pfam" id="PF13392">
    <property type="entry name" value="HNH_3"/>
    <property type="match status" value="1"/>
</dbReference>
<dbReference type="Gene3D" id="3.90.75.20">
    <property type="match status" value="1"/>
</dbReference>
<dbReference type="Proteomes" id="UP000199075">
    <property type="component" value="Unassembled WGS sequence"/>
</dbReference>
<dbReference type="GO" id="GO:0004519">
    <property type="term" value="F:endonuclease activity"/>
    <property type="evidence" value="ECO:0007669"/>
    <property type="project" value="UniProtKB-KW"/>
</dbReference>
<feature type="domain" description="HNH nuclease" evidence="1">
    <location>
        <begin position="125"/>
        <end position="171"/>
    </location>
</feature>
<gene>
    <name evidence="2" type="ORF">SAMN04487957_11094</name>
</gene>
<keyword evidence="3" id="KW-1185">Reference proteome</keyword>
<keyword evidence="2" id="KW-0540">Nuclease</keyword>
<evidence type="ECO:0000259" key="1">
    <source>
        <dbReference type="Pfam" id="PF13392"/>
    </source>
</evidence>
<protein>
    <submittedName>
        <fullName evidence="2">HNH endonuclease</fullName>
    </submittedName>
</protein>
<evidence type="ECO:0000313" key="3">
    <source>
        <dbReference type="Proteomes" id="UP000199075"/>
    </source>
</evidence>
<sequence>MPCRNDFRPWSDDDLDLLARLYPDDTNATLARIFGRSEASIKNQAIKLGVRKSEAHKARHSAAFKPGQRPWNKGMKGIDIGGKHTRFQKRQKPHSYAPVGSERVNSDGYLQRKVTDIGYPPRDWRMVHHLVWEAHTGQPVPPGHALVFRDGDKANTAIDNLELVSRSDLMRRNTYLRFPAELRQVVQLKGALNRMINNRSHPHEDKCQ</sequence>
<reference evidence="3" key="1">
    <citation type="submission" date="2016-10" db="EMBL/GenBank/DDBJ databases">
        <authorList>
            <person name="Varghese N."/>
            <person name="Submissions S."/>
        </authorList>
    </citation>
    <scope>NUCLEOTIDE SEQUENCE [LARGE SCALE GENOMIC DNA]</scope>
    <source>
        <strain evidence="3">CGMCC 1.6444</strain>
    </source>
</reference>
<keyword evidence="2" id="KW-0378">Hydrolase</keyword>
<dbReference type="InterPro" id="IPR044925">
    <property type="entry name" value="His-Me_finger_sf"/>
</dbReference>
<dbReference type="SUPFAM" id="SSF54060">
    <property type="entry name" value="His-Me finger endonucleases"/>
    <property type="match status" value="1"/>
</dbReference>
<dbReference type="STRING" id="419597.SAMN04487957_11094"/>
<proteinExistence type="predicted"/>
<dbReference type="AlphaFoldDB" id="A0A1H0LTB7"/>
<evidence type="ECO:0000313" key="2">
    <source>
        <dbReference type="EMBL" id="SDO71281.1"/>
    </source>
</evidence>
<accession>A0A1H0LTB7</accession>
<keyword evidence="2" id="KW-0255">Endonuclease</keyword>
<dbReference type="EMBL" id="FNIV01000010">
    <property type="protein sequence ID" value="SDO71281.1"/>
    <property type="molecule type" value="Genomic_DNA"/>
</dbReference>
<dbReference type="OrthoDB" id="6638408at2"/>
<name>A0A1H0LTB7_9GAMM</name>
<organism evidence="2 3">
    <name type="scientific">Halomonas shengliensis</name>
    <dbReference type="NCBI Taxonomy" id="419597"/>
    <lineage>
        <taxon>Bacteria</taxon>
        <taxon>Pseudomonadati</taxon>
        <taxon>Pseudomonadota</taxon>
        <taxon>Gammaproteobacteria</taxon>
        <taxon>Oceanospirillales</taxon>
        <taxon>Halomonadaceae</taxon>
        <taxon>Halomonas</taxon>
    </lineage>
</organism>
<dbReference type="RefSeq" id="WP_089680306.1">
    <property type="nucleotide sequence ID" value="NZ_FNIV01000010.1"/>
</dbReference>